<sequence length="848" mass="91816">MFVANVGQVSQANTTPPTDPASSPAGPPSRTRSTKPTAEPVVPGPEAEAAAAPAGQPAPKAPARRRSSSTRKTAAEAVAAETGTAAESALAAAADAGAADAGAAPAGKAPAKRATTRRASAATTKTASTPAPKTTTRTSTAKAAAPKASPAASTARKTTGTRRAPARKKTGAAFSREGLVYGRIPIVDVSPVVEDGRFPAKALPGESIRAGATVFREGHDALGVTAVLYDPQGAEAERVPMRLLTPGTDRYEAWLTPTSEGAWTFAVEGWGDLYETWRHAAEIKVGVGQDVELMMDEGVLLFDRAAAEEGRPESDVELFRSVSRTLGNRDLPADHRLEAGVSAEVLAAVAERPVRDLVSESRRYPLKVERAAAGRGSWYEFFPRSEGAVRDAETGTWTSGTFRTAAERLEGVAAMGFDVIYLPPIHPIGRAHRKGPNNTLVAGPHDPGSPWAIGAPEGGHDAIHPDLGSFEDFDAFVARAQGLGLEVALDLALQASPDHPWVTAHPEWFTTRADGSIAYAENPPKKYQDIYPLNFDNDPEGLSLEVLRIVELWISHGVKIFRVDNPHTKPLWFWEWLIGTVNAKHPEVVFLAEAFTRPAMMQGLARVGFQQSYSYFTWRNTKLEIEEYLHEVSHETSAVYRPNFFVNTPDILTEYLQFGGPAAFKVRAVLAATGSPLWGVYAGYELYEHVARPGAEEYLDNEKYEYRPRDFAGAEARGASLAPYLTRLNEIRRTHAALGDLQNLTVQSTSDDALVAYSKTKTVRDGDGTRKDTVIVVVNVDTHAVREGTVWLDLASLDLDDADFNEDGSFWVDDLLTGDSWKWGTHNYVRLDPHYEPAHVLHVRRNVK</sequence>
<evidence type="ECO:0000313" key="10">
    <source>
        <dbReference type="Proteomes" id="UP000638848"/>
    </source>
</evidence>
<dbReference type="InterPro" id="IPR021828">
    <property type="entry name" value="GlgE_dom_N/S"/>
</dbReference>
<keyword evidence="4 6" id="KW-0119">Carbohydrate metabolism</keyword>
<evidence type="ECO:0000259" key="8">
    <source>
        <dbReference type="SMART" id="SM00642"/>
    </source>
</evidence>
<dbReference type="InterPro" id="IPR049171">
    <property type="entry name" value="GLGE_C"/>
</dbReference>
<dbReference type="Proteomes" id="UP000638848">
    <property type="component" value="Unassembled WGS sequence"/>
</dbReference>
<name>A0A917LX69_9MICC</name>
<comment type="function">
    <text evidence="6">Maltosyltransferase that uses maltose 1-phosphate (M1P) as the sugar donor to elongate linear or branched alpha-(1-&gt;4)-glucans. Is involved in a branched alpha-glucan biosynthetic pathway from trehalose, together with TreS, Mak and GlgB.</text>
</comment>
<protein>
    <recommendedName>
        <fullName evidence="6">Alpha-1,4-glucan:maltose-1-phosphate maltosyltransferase</fullName>
        <shortName evidence="6">GMPMT</shortName>
        <ecNumber evidence="6">2.4.99.16</ecNumber>
    </recommendedName>
    <alternativeName>
        <fullName evidence="6">(1-&gt;4)-alpha-D-glucan:maltose-1-phosphate alpha-D-maltosyltransferase</fullName>
    </alternativeName>
</protein>
<dbReference type="InterPro" id="IPR026585">
    <property type="entry name" value="GlgE"/>
</dbReference>
<feature type="binding site" evidence="6">
    <location>
        <position position="529"/>
    </location>
    <ligand>
        <name>alpha-maltose 1-phosphate</name>
        <dbReference type="ChEBI" id="CHEBI:63576"/>
    </ligand>
</feature>
<dbReference type="GO" id="GO:0016758">
    <property type="term" value="F:hexosyltransferase activity"/>
    <property type="evidence" value="ECO:0007669"/>
    <property type="project" value="UniProtKB-UniRule"/>
</dbReference>
<reference evidence="9" key="1">
    <citation type="journal article" date="2014" name="Int. J. Syst. Evol. Microbiol.">
        <title>Complete genome sequence of Corynebacterium casei LMG S-19264T (=DSM 44701T), isolated from a smear-ripened cheese.</title>
        <authorList>
            <consortium name="US DOE Joint Genome Institute (JGI-PGF)"/>
            <person name="Walter F."/>
            <person name="Albersmeier A."/>
            <person name="Kalinowski J."/>
            <person name="Ruckert C."/>
        </authorList>
    </citation>
    <scope>NUCLEOTIDE SEQUENCE</scope>
    <source>
        <strain evidence="9">CGMCC 1.12187</strain>
    </source>
</reference>
<feature type="binding site" evidence="6">
    <location>
        <position position="434"/>
    </location>
    <ligand>
        <name>alpha-maltose 1-phosphate</name>
        <dbReference type="ChEBI" id="CHEBI:63576"/>
    </ligand>
</feature>
<dbReference type="InterPro" id="IPR006047">
    <property type="entry name" value="GH13_cat_dom"/>
</dbReference>
<dbReference type="HAMAP" id="MF_02124">
    <property type="entry name" value="GlgE"/>
    <property type="match status" value="1"/>
</dbReference>
<dbReference type="InterPro" id="IPR013783">
    <property type="entry name" value="Ig-like_fold"/>
</dbReference>
<feature type="domain" description="Glycosyl hydrolase family 13 catalytic" evidence="8">
    <location>
        <begin position="376"/>
        <end position="732"/>
    </location>
</feature>
<feature type="region of interest" description="Disordered" evidence="7">
    <location>
        <begin position="1"/>
        <end position="171"/>
    </location>
</feature>
<gene>
    <name evidence="9" type="primary">glgE2</name>
    <name evidence="6" type="synonym">glgE</name>
    <name evidence="9" type="ORF">GCM10011374_25430</name>
</gene>
<dbReference type="SMART" id="SM00642">
    <property type="entry name" value="Aamy"/>
    <property type="match status" value="1"/>
</dbReference>
<keyword evidence="3 6" id="KW-0808">Transferase</keyword>
<dbReference type="Gene3D" id="1.20.58.80">
    <property type="entry name" value="Phosphotransferase system, lactose/cellobiose-type IIA subunit"/>
    <property type="match status" value="1"/>
</dbReference>
<dbReference type="GO" id="GO:0030979">
    <property type="term" value="P:alpha-glucan biosynthetic process"/>
    <property type="evidence" value="ECO:0007669"/>
    <property type="project" value="UniProtKB-UniRule"/>
</dbReference>
<dbReference type="Pfam" id="PF11896">
    <property type="entry name" value="GlgE_dom_N_S"/>
    <property type="match status" value="1"/>
</dbReference>
<feature type="binding site" evidence="6">
    <location>
        <position position="565"/>
    </location>
    <ligand>
        <name>alpha-maltose 1-phosphate</name>
        <dbReference type="ChEBI" id="CHEBI:63576"/>
    </ligand>
</feature>
<dbReference type="EMBL" id="BMEQ01000013">
    <property type="protein sequence ID" value="GGG61339.1"/>
    <property type="molecule type" value="Genomic_DNA"/>
</dbReference>
<feature type="active site" description="Proton donor" evidence="6">
    <location>
        <position position="593"/>
    </location>
</feature>
<feature type="active site" description="Nucleophile" evidence="6">
    <location>
        <position position="564"/>
    </location>
</feature>
<comment type="caution">
    <text evidence="9">The sequence shown here is derived from an EMBL/GenBank/DDBJ whole genome shotgun (WGS) entry which is preliminary data.</text>
</comment>
<feature type="site" description="Transition state stabilizer" evidence="6">
    <location>
        <position position="650"/>
    </location>
</feature>
<reference evidence="9" key="2">
    <citation type="submission" date="2020-09" db="EMBL/GenBank/DDBJ databases">
        <authorList>
            <person name="Sun Q."/>
            <person name="Zhou Y."/>
        </authorList>
    </citation>
    <scope>NUCLEOTIDE SEQUENCE</scope>
    <source>
        <strain evidence="9">CGMCC 1.12187</strain>
    </source>
</reference>
<dbReference type="Pfam" id="PF21702">
    <property type="entry name" value="GLGE_C"/>
    <property type="match status" value="1"/>
</dbReference>
<evidence type="ECO:0000256" key="6">
    <source>
        <dbReference type="HAMAP-Rule" id="MF_02124"/>
    </source>
</evidence>
<dbReference type="PANTHER" id="PTHR47786:SF2">
    <property type="entry name" value="GLYCOSYL HYDROLASE FAMILY 13 CATALYTIC DOMAIN-CONTAINING PROTEIN"/>
    <property type="match status" value="1"/>
</dbReference>
<dbReference type="AlphaFoldDB" id="A0A917LX69"/>
<evidence type="ECO:0000256" key="4">
    <source>
        <dbReference type="ARBA" id="ARBA00023277"/>
    </source>
</evidence>
<dbReference type="EC" id="2.4.99.16" evidence="6"/>
<feature type="binding site" evidence="6">
    <location>
        <position position="494"/>
    </location>
    <ligand>
        <name>alpha-maltose 1-phosphate</name>
        <dbReference type="ChEBI" id="CHEBI:63576"/>
    </ligand>
</feature>
<dbReference type="Gene3D" id="2.60.40.10">
    <property type="entry name" value="Immunoglobulins"/>
    <property type="match status" value="1"/>
</dbReference>
<evidence type="ECO:0000256" key="3">
    <source>
        <dbReference type="ARBA" id="ARBA00022679"/>
    </source>
</evidence>
<feature type="compositionally biased region" description="Low complexity" evidence="7">
    <location>
        <begin position="14"/>
        <end position="58"/>
    </location>
</feature>
<evidence type="ECO:0000256" key="5">
    <source>
        <dbReference type="ARBA" id="ARBA00048735"/>
    </source>
</evidence>
<dbReference type="InterPro" id="IPR013780">
    <property type="entry name" value="Glyco_hydro_b"/>
</dbReference>
<dbReference type="Gene3D" id="2.60.40.1180">
    <property type="entry name" value="Golgi alpha-mannosidase II"/>
    <property type="match status" value="1"/>
</dbReference>
<accession>A0A917LX69</accession>
<keyword evidence="2 6" id="KW-0328">Glycosyltransferase</keyword>
<feature type="binding site" evidence="6">
    <location>
        <begin position="703"/>
        <end position="704"/>
    </location>
    <ligand>
        <name>alpha-maltose 1-phosphate</name>
        <dbReference type="ChEBI" id="CHEBI:63576"/>
    </ligand>
</feature>
<comment type="catalytic activity">
    <reaction evidence="5 6">
        <text>alpha-maltose 1-phosphate + [(1-&gt;4)-alpha-D-glucosyl](n) = [(1-&gt;4)-alpha-D-glucosyl](n+2) + phosphate</text>
        <dbReference type="Rhea" id="RHEA:42692"/>
        <dbReference type="Rhea" id="RHEA-COMP:9584"/>
        <dbReference type="Rhea" id="RHEA-COMP:10183"/>
        <dbReference type="ChEBI" id="CHEBI:15444"/>
        <dbReference type="ChEBI" id="CHEBI:43474"/>
        <dbReference type="ChEBI" id="CHEBI:63576"/>
        <dbReference type="EC" id="2.4.99.16"/>
    </reaction>
</comment>
<dbReference type="InterPro" id="IPR017853">
    <property type="entry name" value="GH"/>
</dbReference>
<evidence type="ECO:0000256" key="1">
    <source>
        <dbReference type="ARBA" id="ARBA00011738"/>
    </source>
</evidence>
<comment type="subunit">
    <text evidence="1 6">Homodimer.</text>
</comment>
<dbReference type="GO" id="GO:0004553">
    <property type="term" value="F:hydrolase activity, hydrolyzing O-glycosyl compounds"/>
    <property type="evidence" value="ECO:0007669"/>
    <property type="project" value="InterPro"/>
</dbReference>
<proteinExistence type="inferred from homology"/>
<dbReference type="CDD" id="cd11344">
    <property type="entry name" value="AmyAc_GlgE_like"/>
    <property type="match status" value="1"/>
</dbReference>
<comment type="similarity">
    <text evidence="6">Belongs to the glycosyl hydrolase 13 family. GlgE subfamily.</text>
</comment>
<evidence type="ECO:0000313" key="9">
    <source>
        <dbReference type="EMBL" id="GGG61339.1"/>
    </source>
</evidence>
<evidence type="ECO:0000256" key="7">
    <source>
        <dbReference type="SAM" id="MobiDB-lite"/>
    </source>
</evidence>
<organism evidence="9 10">
    <name type="scientific">Kocuria dechangensis</name>
    <dbReference type="NCBI Taxonomy" id="1176249"/>
    <lineage>
        <taxon>Bacteria</taxon>
        <taxon>Bacillati</taxon>
        <taxon>Actinomycetota</taxon>
        <taxon>Actinomycetes</taxon>
        <taxon>Micrococcales</taxon>
        <taxon>Micrococcaceae</taxon>
        <taxon>Kocuria</taxon>
    </lineage>
</organism>
<dbReference type="SUPFAM" id="SSF51445">
    <property type="entry name" value="(Trans)glycosidases"/>
    <property type="match status" value="1"/>
</dbReference>
<dbReference type="PANTHER" id="PTHR47786">
    <property type="entry name" value="ALPHA-1,4-GLUCAN:MALTOSE-1-PHOSPHATE MALTOSYLTRANSFERASE"/>
    <property type="match status" value="1"/>
</dbReference>
<feature type="compositionally biased region" description="Low complexity" evidence="7">
    <location>
        <begin position="70"/>
        <end position="109"/>
    </location>
</feature>
<keyword evidence="10" id="KW-1185">Reference proteome</keyword>
<feature type="compositionally biased region" description="Low complexity" evidence="7">
    <location>
        <begin position="117"/>
        <end position="158"/>
    </location>
</feature>
<evidence type="ECO:0000256" key="2">
    <source>
        <dbReference type="ARBA" id="ARBA00022676"/>
    </source>
</evidence>
<dbReference type="Gene3D" id="3.20.20.80">
    <property type="entry name" value="Glycosidases"/>
    <property type="match status" value="1"/>
</dbReference>